<feature type="region of interest" description="C-terminal hotdog fold" evidence="9">
    <location>
        <begin position="2768"/>
        <end position="2906"/>
    </location>
</feature>
<feature type="region of interest" description="N-terminal hotdog fold" evidence="9">
    <location>
        <begin position="2635"/>
        <end position="2756"/>
    </location>
</feature>
<keyword evidence="4" id="KW-0597">Phosphoprotein</keyword>
<dbReference type="SUPFAM" id="SSF55048">
    <property type="entry name" value="Probable ACP-binding domain of malonyl-CoA ACP transacylase"/>
    <property type="match status" value="2"/>
</dbReference>
<dbReference type="InterPro" id="IPR014030">
    <property type="entry name" value="Ketoacyl_synth_N"/>
</dbReference>
<evidence type="ECO:0000259" key="12">
    <source>
        <dbReference type="PROSITE" id="PS52019"/>
    </source>
</evidence>
<dbReference type="InterPro" id="IPR001227">
    <property type="entry name" value="Ac_transferase_dom_sf"/>
</dbReference>
<evidence type="ECO:0000256" key="2">
    <source>
        <dbReference type="ARBA" id="ARBA00004792"/>
    </source>
</evidence>
<dbReference type="InterPro" id="IPR036736">
    <property type="entry name" value="ACP-like_sf"/>
</dbReference>
<evidence type="ECO:0000313" key="13">
    <source>
        <dbReference type="EMBL" id="GAA1959173.1"/>
    </source>
</evidence>
<dbReference type="SUPFAM" id="SSF47336">
    <property type="entry name" value="ACP-like"/>
    <property type="match status" value="2"/>
</dbReference>
<dbReference type="EMBL" id="BAAANN010000011">
    <property type="protein sequence ID" value="GAA1959173.1"/>
    <property type="molecule type" value="Genomic_DNA"/>
</dbReference>
<dbReference type="InterPro" id="IPR009081">
    <property type="entry name" value="PP-bd_ACP"/>
</dbReference>
<dbReference type="InterPro" id="IPR015083">
    <property type="entry name" value="NorB/c/GfsB-D-like_docking"/>
</dbReference>
<evidence type="ECO:0000256" key="6">
    <source>
        <dbReference type="ARBA" id="ARBA00023194"/>
    </source>
</evidence>
<feature type="region of interest" description="C-terminal hotdog fold" evidence="9">
    <location>
        <begin position="1056"/>
        <end position="1195"/>
    </location>
</feature>
<feature type="domain" description="PKS/mFAS DH" evidence="12">
    <location>
        <begin position="921"/>
        <end position="1195"/>
    </location>
</feature>
<dbReference type="InterPro" id="IPR020841">
    <property type="entry name" value="PKS_Beta-ketoAc_synthase_dom"/>
</dbReference>
<dbReference type="InterPro" id="IPR020806">
    <property type="entry name" value="PKS_PP-bd"/>
</dbReference>
<feature type="region of interest" description="N-terminal hotdog fold" evidence="9">
    <location>
        <begin position="921"/>
        <end position="1043"/>
    </location>
</feature>
<keyword evidence="8" id="KW-0012">Acyltransferase</keyword>
<dbReference type="Gene3D" id="3.40.47.10">
    <property type="match status" value="2"/>
</dbReference>
<dbReference type="Pfam" id="PF00550">
    <property type="entry name" value="PP-binding"/>
    <property type="match status" value="2"/>
</dbReference>
<keyword evidence="14" id="KW-1185">Reference proteome</keyword>
<dbReference type="PROSITE" id="PS52004">
    <property type="entry name" value="KS3_2"/>
    <property type="match status" value="2"/>
</dbReference>
<dbReference type="Pfam" id="PF02801">
    <property type="entry name" value="Ketoacyl-synt_C"/>
    <property type="match status" value="2"/>
</dbReference>
<dbReference type="SMART" id="SM00822">
    <property type="entry name" value="PKS_KR"/>
    <property type="match status" value="2"/>
</dbReference>
<feature type="active site" description="Proton acceptor; for dehydratase activity" evidence="9">
    <location>
        <position position="953"/>
    </location>
</feature>
<dbReference type="InterPro" id="IPR055123">
    <property type="entry name" value="SpnB-like_Rossmann"/>
</dbReference>
<evidence type="ECO:0000256" key="9">
    <source>
        <dbReference type="PROSITE-ProRule" id="PRU01363"/>
    </source>
</evidence>
<gene>
    <name evidence="13" type="ORF">GCM10009754_32020</name>
</gene>
<evidence type="ECO:0000256" key="3">
    <source>
        <dbReference type="ARBA" id="ARBA00022450"/>
    </source>
</evidence>
<dbReference type="Pfam" id="PF00698">
    <property type="entry name" value="Acyl_transf_1"/>
    <property type="match status" value="2"/>
</dbReference>
<comment type="caution">
    <text evidence="13">The sequence shown here is derived from an EMBL/GenBank/DDBJ whole genome shotgun (WGS) entry which is preliminary data.</text>
</comment>
<dbReference type="InterPro" id="IPR016035">
    <property type="entry name" value="Acyl_Trfase/lysoPLipase"/>
</dbReference>
<dbReference type="Pfam" id="PF22953">
    <property type="entry name" value="SpnB_Rossmann"/>
    <property type="match status" value="2"/>
</dbReference>
<evidence type="ECO:0000256" key="5">
    <source>
        <dbReference type="ARBA" id="ARBA00022679"/>
    </source>
</evidence>
<dbReference type="InterPro" id="IPR049552">
    <property type="entry name" value="PKS_DH_N"/>
</dbReference>
<dbReference type="SUPFAM" id="SSF52151">
    <property type="entry name" value="FabD/lysophospholipase-like"/>
    <property type="match status" value="2"/>
</dbReference>
<dbReference type="SUPFAM" id="SSF53901">
    <property type="entry name" value="Thiolase-like"/>
    <property type="match status" value="2"/>
</dbReference>
<dbReference type="InterPro" id="IPR013968">
    <property type="entry name" value="PKS_KR"/>
</dbReference>
<dbReference type="SMART" id="SM01294">
    <property type="entry name" value="PKS_PP_betabranch"/>
    <property type="match status" value="2"/>
</dbReference>
<dbReference type="InterPro" id="IPR014031">
    <property type="entry name" value="Ketoacyl_synth_C"/>
</dbReference>
<dbReference type="PANTHER" id="PTHR43775">
    <property type="entry name" value="FATTY ACID SYNTHASE"/>
    <property type="match status" value="1"/>
</dbReference>
<dbReference type="InterPro" id="IPR016036">
    <property type="entry name" value="Malonyl_transacylase_ACP-bd"/>
</dbReference>
<evidence type="ECO:0000256" key="1">
    <source>
        <dbReference type="ARBA" id="ARBA00001957"/>
    </source>
</evidence>
<dbReference type="InterPro" id="IPR049551">
    <property type="entry name" value="PKS_DH_C"/>
</dbReference>
<evidence type="ECO:0000256" key="4">
    <source>
        <dbReference type="ARBA" id="ARBA00022553"/>
    </source>
</evidence>
<dbReference type="PROSITE" id="PS00012">
    <property type="entry name" value="PHOSPHOPANTETHEINE"/>
    <property type="match status" value="1"/>
</dbReference>
<dbReference type="CDD" id="cd00833">
    <property type="entry name" value="PKS"/>
    <property type="match status" value="2"/>
</dbReference>
<dbReference type="Proteomes" id="UP001501116">
    <property type="component" value="Unassembled WGS sequence"/>
</dbReference>
<evidence type="ECO:0000313" key="14">
    <source>
        <dbReference type="Proteomes" id="UP001501116"/>
    </source>
</evidence>
<dbReference type="Pfam" id="PF00109">
    <property type="entry name" value="ketoacyl-synt"/>
    <property type="match status" value="2"/>
</dbReference>
<feature type="domain" description="Carrier" evidence="10">
    <location>
        <begin position="1645"/>
        <end position="1720"/>
    </location>
</feature>
<dbReference type="PANTHER" id="PTHR43775:SF51">
    <property type="entry name" value="INACTIVE PHENOLPHTHIOCEROL SYNTHESIS POLYKETIDE SYNTHASE TYPE I PKS1-RELATED"/>
    <property type="match status" value="1"/>
</dbReference>
<keyword evidence="7" id="KW-0511">Multifunctional enzyme</keyword>
<dbReference type="CDD" id="cd08956">
    <property type="entry name" value="KR_3_FAS_SDR_x"/>
    <property type="match status" value="2"/>
</dbReference>
<dbReference type="Gene3D" id="3.10.129.110">
    <property type="entry name" value="Polyketide synthase dehydratase"/>
    <property type="match status" value="2"/>
</dbReference>
<keyword evidence="6" id="KW-0045">Antibiotic biosynthesis</keyword>
<dbReference type="Gene3D" id="3.40.366.10">
    <property type="entry name" value="Malonyl-Coenzyme A Acyl Carrier Protein, domain 2"/>
    <property type="match status" value="2"/>
</dbReference>
<dbReference type="InterPro" id="IPR014043">
    <property type="entry name" value="Acyl_transferase_dom"/>
</dbReference>
<dbReference type="Gene3D" id="3.40.50.720">
    <property type="entry name" value="NAD(P)-binding Rossmann-like Domain"/>
    <property type="match status" value="2"/>
</dbReference>
<evidence type="ECO:0000259" key="11">
    <source>
        <dbReference type="PROSITE" id="PS52004"/>
    </source>
</evidence>
<dbReference type="InterPro" id="IPR049900">
    <property type="entry name" value="PKS_mFAS_DH"/>
</dbReference>
<evidence type="ECO:0000259" key="10">
    <source>
        <dbReference type="PROSITE" id="PS50075"/>
    </source>
</evidence>
<dbReference type="SMART" id="SM00823">
    <property type="entry name" value="PKS_PP"/>
    <property type="match status" value="2"/>
</dbReference>
<protein>
    <submittedName>
        <fullName evidence="13">Type I polyketide synthase</fullName>
    </submittedName>
</protein>
<dbReference type="Pfam" id="PF16197">
    <property type="entry name" value="KAsynt_C_assoc"/>
    <property type="match status" value="2"/>
</dbReference>
<dbReference type="InterPro" id="IPR036291">
    <property type="entry name" value="NAD(P)-bd_dom_sf"/>
</dbReference>
<dbReference type="Pfam" id="PF08990">
    <property type="entry name" value="Docking"/>
    <property type="match status" value="1"/>
</dbReference>
<dbReference type="InterPro" id="IPR020807">
    <property type="entry name" value="PKS_DH"/>
</dbReference>
<dbReference type="PROSITE" id="PS00606">
    <property type="entry name" value="KS3_1"/>
    <property type="match status" value="2"/>
</dbReference>
<keyword evidence="3" id="KW-0596">Phosphopantetheine</keyword>
<feature type="active site" description="Proton donor; for dehydratase activity" evidence="9">
    <location>
        <position position="1116"/>
    </location>
</feature>
<dbReference type="SMART" id="SM00825">
    <property type="entry name" value="PKS_KS"/>
    <property type="match status" value="2"/>
</dbReference>
<comment type="cofactor">
    <cofactor evidence="1">
        <name>pantetheine 4'-phosphate</name>
        <dbReference type="ChEBI" id="CHEBI:47942"/>
    </cofactor>
</comment>
<keyword evidence="5" id="KW-0808">Transferase</keyword>
<comment type="pathway">
    <text evidence="2">Antibiotic biosynthesis.</text>
</comment>
<organism evidence="13 14">
    <name type="scientific">Amycolatopsis minnesotensis</name>
    <dbReference type="NCBI Taxonomy" id="337894"/>
    <lineage>
        <taxon>Bacteria</taxon>
        <taxon>Bacillati</taxon>
        <taxon>Actinomycetota</taxon>
        <taxon>Actinomycetes</taxon>
        <taxon>Pseudonocardiales</taxon>
        <taxon>Pseudonocardiaceae</taxon>
        <taxon>Amycolatopsis</taxon>
    </lineage>
</organism>
<feature type="domain" description="Ketosynthase family 3 (KS3)" evidence="11">
    <location>
        <begin position="33"/>
        <end position="459"/>
    </location>
</feature>
<evidence type="ECO:0000256" key="7">
    <source>
        <dbReference type="ARBA" id="ARBA00023268"/>
    </source>
</evidence>
<dbReference type="SMART" id="SM00827">
    <property type="entry name" value="PKS_AT"/>
    <property type="match status" value="2"/>
</dbReference>
<dbReference type="PROSITE" id="PS52019">
    <property type="entry name" value="PKS_MFAS_DH"/>
    <property type="match status" value="2"/>
</dbReference>
<dbReference type="InterPro" id="IPR057326">
    <property type="entry name" value="KR_dom"/>
</dbReference>
<sequence length="3474" mass="360953">MPNDEKLREYLKRVLAEGQRTRKRLRDLEDARREPIAIVAMGCRLPGGVSSPDELWELVSGEVDAISAFPADRGWDLDNLFDADPDRAGRSYVREGGFLHDMADFDAGFFGISPREALAMDPQQRVLLEVAWETFERAGIDPTSLKGTGTGVFTGMVYYDFATRLHPVPDEIEGYLGTGIAASVVSGRVAYTLGLEGPAVTIDTGCSSSLVTMHLAAQSLRQGECSLALAGGVTVMSLPGAFPEFSRQRGLAPDGRCKSFAAAADGTAWSEGAGLVLLERLSDAKRNGHRVLAVIRGSAVNQDGASNGLTAPNGPSQQRVIRQALSSAGLSPLDVDAVEAHGTGTRLGDPIEAQALLAAYGQGRPADRPLWLGSLKSNVGHTQGAAGVAGVIKMVQAMRHGVLPKTLHVDAPTSQVDWTAGSVELLTERRDWPVADRPRRAGVSAFGVSGTNAHVILEHVPEPASPPRVVATGPVPLLVSGHCDAALRAQAAGLAEFVAHSPEAGVDEVGHALLTGRAMLGHRAVVLSDALSGLRSVASGGPVAGVVSGVSDVDGRVVFVFPGQGAQWVGMGARLLDEAGVFAEWMERCASALGSVAGFSVLDVVRGGAGGLLDRVDVVQPVSFAVMVSLAGLWRSFGVVPDAVVGHSQGEIAAACVAGALSLQDAARVVALRGKAIARRLRGGGGMMSVPLPVTDVEPLAAGAGLSVAAVNGPSSVVVSGDAGALDDLFGKLVADGVRARRIAVDYASHSVRVEALRGELLTELAELRPGPVEVPFLSTVTGEWLTGREIGAEYWYRNLRHRVRFEPAIRTLLAEGYRGFVEVSSHPVLTTAVQDAVEATGDRAVVAGSLRRDDGGLDRFLSSAAELHVRGVPVDWRPAFAPGPRPPVELPTYPFQRRRFWPDVRERGAESPAGLTATGHPLLGAALGLADAGEVVFTGSVSPRTHSWLADHAVSGAVVFPGTGWVELAIRAGDEVGCPVLDELVIETPLPVPGPAAIQLQARVGGADGTGRRPVSLYARPGEDLAWTRHATGFLSVTAGRVTADFCREWPPPGARPVDLGDFYQRQEDAGYEYGPAFRGLRRSWTRDGEIFAEVSLPGAPEQAAGYGIHPALFDAALHAGALADDGSRPDGAVLLPFTWNGVVLHASGAVALRVRAAFDRPGALSLTMADESGQLVASLAGLVFRPLPVGRLRTGEDQAPRSLFEVAWTETNSPPPDDRTEMSTVDTAAGVRALAGTDPVPGALLVEVPREGDAFGSVSRVLGLVQAFLDEPELASSRLVVLTRAAMGPDAADAAGAAVWGLVRSAQSEEPGRFLLADVDDAEESRAALPAVAAGDEPQVVIRGGVVSVPRLHRVTGAPETAGAELDPEGTVLITGGTGVLGGVVARHLVFAHGVRRLILLSRSGPAADGAGELVAELTAAGASVEVVACAVEDRTALAEVLAGVPAAHPLTGVVHLAGVLDDGVVPALTPERLRTVFGPKADGAAHLHELTGELAMFVLFSSAAGVLGSPGQGNYAAANAFLDGLARVRRARGQVATALAWGLWAPASGLTGRLTEIDRSRMTGSGVRPLSTEDGMALFDTALRLGGPALVLAHLDTSAPLAGGAVHPLLRGLVPSARPVAKAGDGSFRQRLAELPEDERNQALLEFVRTEASVVLGYPAGQAIPPDLAFKEVGFDSLTAVELRNRLTAGAGVRLPATLVFDHPTPAALAAHLGAELSGDRPAPVAAAARAVSGEPIAIVAMGCRLPGDVRGPDDLWRLVLDGTDAISAFPGDRGWDLAELFDADPDAAGKCYAREGGFLCDATTFDAGFFGISPREALAMDPQQRLLLETSWEVFERAGIDPISLRGSDTGVFSGVMYQDYLTRARVTPAEVEGYLGTGNSGSVVSGRVAYTFGLEGPAITVDTACSSSLVAIHLAVRALRQGECSMALAGGVTVMCTPGLFVDFSRQRGLAPDGRCKAFADAADGTGFSEGAGLVLLERLSDARRRGHRVLAVVRGSAVNSDGASNGLTAPNGPSQQRVIRQALADAGLEPSEVDAVEAHGTGTRLGDPIEAQALLATYGRDRTADSPLWLGSVKSNIGHTQGAAGVIGVLKMVQAMRHGVLPKTLHVDAPTSEVDWTGGAVELLTEQRDWPASRRPRRAAVSSFGVSGTNAHLVLEEPPGEPEPPEPETVAGLVPLVLSAHGAAGLRAHAARLAGFVARQPEIEPAELGRALVTTRASLRHRVVLLAEGRDELLAGLAAAGRGEPAGPISAEGPVEGALAFLCTGQGSQRAGMGRQLYERFPAFRDSFDQACERLDLALAGHVRHTVREVVFAEPGTAGSALLAETVYAQAGLFALETALFELFGEHGVRPGFVAGHSIGELVAAHVAGVLSLADASALVAARGRLMQGLPSGGVMVAVQAAEDEVLAALAGREDELSVAAVNGPASVVLSGAEHAVREIAGEFGARGRKTKRLTADRAFHSPLIDGMADEFRAVAETLTYRPPRIPVVSTVTGEPIPAERLCTPGYWTEQVRRTVRFEDAVHALREQGVTTFAELGPDGVLTAMVGELPGPPCCVPALRAGRDEVPAMLTALAELHVRGVAVDWRPLFPGTGRRVDLPTYPFQRERYWLETVDPLGDVTSAGLTATGHPLLGAAVRLPDTDGIVLSGRWSPSVQSASAGHGLVGDKVFPAAAVLELIIRAGDEAGCAAVAELDMTAPLVLPGDRALQVRVTVSGPDPDGCREVVVHSGAGAEGWTRHAKGRLTAVVPEPRYRQEEWPPPGAAGTEAEGWYAELAAAGLDHSPGQRGVRHLWRRGEELFGEIALPDDRVAEAAGYGLHPLLLGALSAFAPAVLATRIDRPLVLTRCTGVTLHASGAVALRVRGTRIGPGAVSLQVADPMGKPVLSIGSAELEPGSRGRPAGTVPGLFELDWREVPVPRAPASQEWTVLGGRLPELPGVLVHPGGDAAGATSSIVLADTGDAAPLPGILALVQDFLADPRLESARLLVLTHGAAGPGADDPAGAAVWGLVRSAQSEEPGRILLADVDGAAESLAALAAVAAWTEPQVAIRGGRVTVPRLRQAVPARVEATTGVLDPEGTVLVTGGTGALGRVVARHLATAHRVRHLLLVSRRGQAAATGLVAELAGLGASAEVVAADVGDREDLARVLARIPGDHPLTGVVHTAGVLDDGVFPALTPARLDTVFAPKAGGAVNLDELTRELNPALFVLYSSAAGILGSPGQGNYAAANAFLDGLARRRRNAGLPAVSLAWGPWTDGMTAGGDGRQRPGLRAITPDEGMALFDAALRTGNPVLVPVPLDGTAHVTEGAGVPPVLRDVVRQARPAASTGTAARPLPERLAALPATAREDLVLDLVRAATAAVLGHPGSDRVDPDEAFWDIGFSSLTAVEFRNRLTEVTGVRLTAAVVYDQPTPRVLAAHLLAELCPVVAPEPGFVLAELDRLAASMSTVDMDEDARVRIAARLKTMTADFA</sequence>
<dbReference type="Pfam" id="PF21089">
    <property type="entry name" value="PKS_DH_N"/>
    <property type="match status" value="2"/>
</dbReference>
<proteinExistence type="predicted"/>
<feature type="domain" description="Carrier" evidence="10">
    <location>
        <begin position="3352"/>
        <end position="3427"/>
    </location>
</feature>
<dbReference type="PROSITE" id="PS50075">
    <property type="entry name" value="CARRIER"/>
    <property type="match status" value="2"/>
</dbReference>
<dbReference type="SMART" id="SM00826">
    <property type="entry name" value="PKS_DH"/>
    <property type="match status" value="2"/>
</dbReference>
<dbReference type="InterPro" id="IPR018201">
    <property type="entry name" value="Ketoacyl_synth_AS"/>
</dbReference>
<dbReference type="Pfam" id="PF14765">
    <property type="entry name" value="PS-DH"/>
    <property type="match status" value="2"/>
</dbReference>
<dbReference type="InterPro" id="IPR042104">
    <property type="entry name" value="PKS_dehydratase_sf"/>
</dbReference>
<dbReference type="InterPro" id="IPR006162">
    <property type="entry name" value="Ppantetheine_attach_site"/>
</dbReference>
<dbReference type="Gene3D" id="3.30.70.3290">
    <property type="match status" value="2"/>
</dbReference>
<feature type="domain" description="PKS/mFAS DH" evidence="12">
    <location>
        <begin position="2635"/>
        <end position="2906"/>
    </location>
</feature>
<dbReference type="InterPro" id="IPR050091">
    <property type="entry name" value="PKS_NRPS_Biosynth_Enz"/>
</dbReference>
<name>A0ABP5C9U3_9PSEU</name>
<dbReference type="Gene3D" id="1.10.1200.10">
    <property type="entry name" value="ACP-like"/>
    <property type="match status" value="2"/>
</dbReference>
<dbReference type="InterPro" id="IPR016039">
    <property type="entry name" value="Thiolase-like"/>
</dbReference>
<reference evidence="14" key="1">
    <citation type="journal article" date="2019" name="Int. J. Syst. Evol. Microbiol.">
        <title>The Global Catalogue of Microorganisms (GCM) 10K type strain sequencing project: providing services to taxonomists for standard genome sequencing and annotation.</title>
        <authorList>
            <consortium name="The Broad Institute Genomics Platform"/>
            <consortium name="The Broad Institute Genome Sequencing Center for Infectious Disease"/>
            <person name="Wu L."/>
            <person name="Ma J."/>
        </authorList>
    </citation>
    <scope>NUCLEOTIDE SEQUENCE [LARGE SCALE GENOMIC DNA]</scope>
    <source>
        <strain evidence="14">JCM 14545</strain>
    </source>
</reference>
<comment type="caution">
    <text evidence="9">Lacks conserved residue(s) required for the propagation of feature annotation.</text>
</comment>
<dbReference type="Pfam" id="PF08659">
    <property type="entry name" value="KR"/>
    <property type="match status" value="2"/>
</dbReference>
<evidence type="ECO:0000256" key="8">
    <source>
        <dbReference type="ARBA" id="ARBA00023315"/>
    </source>
</evidence>
<dbReference type="SUPFAM" id="SSF51735">
    <property type="entry name" value="NAD(P)-binding Rossmann-fold domains"/>
    <property type="match status" value="4"/>
</dbReference>
<feature type="domain" description="Ketosynthase family 3 (KS3)" evidence="11">
    <location>
        <begin position="1737"/>
        <end position="2163"/>
    </location>
</feature>
<dbReference type="InterPro" id="IPR032821">
    <property type="entry name" value="PKS_assoc"/>
</dbReference>
<accession>A0ABP5C9U3</accession>